<evidence type="ECO:0000313" key="4">
    <source>
        <dbReference type="EMBL" id="EFM64144.1"/>
    </source>
</evidence>
<feature type="chain" id="PRO_5039574444" evidence="2">
    <location>
        <begin position="25"/>
        <end position="281"/>
    </location>
</feature>
<evidence type="ECO:0000259" key="3">
    <source>
        <dbReference type="SMART" id="SM00062"/>
    </source>
</evidence>
<dbReference type="Gene3D" id="3.40.190.10">
    <property type="entry name" value="Periplasmic binding protein-like II"/>
    <property type="match status" value="2"/>
</dbReference>
<dbReference type="eggNOG" id="COG0834">
    <property type="taxonomic scope" value="Bacteria"/>
</dbReference>
<dbReference type="PROSITE" id="PS51257">
    <property type="entry name" value="PROKAR_LIPOPROTEIN"/>
    <property type="match status" value="1"/>
</dbReference>
<organism evidence="4 5">
    <name type="scientific">Peptostreptococcus stomatis DSM 17678</name>
    <dbReference type="NCBI Taxonomy" id="596315"/>
    <lineage>
        <taxon>Bacteria</taxon>
        <taxon>Bacillati</taxon>
        <taxon>Bacillota</taxon>
        <taxon>Clostridia</taxon>
        <taxon>Peptostreptococcales</taxon>
        <taxon>Peptostreptococcaceae</taxon>
        <taxon>Peptostreptococcus</taxon>
    </lineage>
</organism>
<dbReference type="EMBL" id="ADGQ01000070">
    <property type="protein sequence ID" value="EFM64144.1"/>
    <property type="molecule type" value="Genomic_DNA"/>
</dbReference>
<keyword evidence="5" id="KW-1185">Reference proteome</keyword>
<feature type="domain" description="Solute-binding protein family 3/N-terminal" evidence="3">
    <location>
        <begin position="47"/>
        <end position="272"/>
    </location>
</feature>
<feature type="signal peptide" evidence="2">
    <location>
        <begin position="1"/>
        <end position="24"/>
    </location>
</feature>
<dbReference type="SUPFAM" id="SSF53850">
    <property type="entry name" value="Periplasmic binding protein-like II"/>
    <property type="match status" value="1"/>
</dbReference>
<dbReference type="Pfam" id="PF00497">
    <property type="entry name" value="SBP_bac_3"/>
    <property type="match status" value="1"/>
</dbReference>
<dbReference type="PANTHER" id="PTHR35936:SF17">
    <property type="entry name" value="ARGININE-BINDING EXTRACELLULAR PROTEIN ARTP"/>
    <property type="match status" value="1"/>
</dbReference>
<evidence type="ECO:0000313" key="5">
    <source>
        <dbReference type="Proteomes" id="UP000003244"/>
    </source>
</evidence>
<dbReference type="RefSeq" id="WP_007790865.1">
    <property type="nucleotide sequence ID" value="NZ_ADGQ01000070.1"/>
</dbReference>
<dbReference type="STRING" id="596315.HMPREF0634_0055"/>
<dbReference type="SMART" id="SM00062">
    <property type="entry name" value="PBPb"/>
    <property type="match status" value="1"/>
</dbReference>
<comment type="caution">
    <text evidence="4">The sequence shown here is derived from an EMBL/GenBank/DDBJ whole genome shotgun (WGS) entry which is preliminary data.</text>
</comment>
<dbReference type="GeneID" id="84801292"/>
<dbReference type="OrthoDB" id="9774451at2"/>
<name>E0E4S2_9FIRM</name>
<dbReference type="InterPro" id="IPR001638">
    <property type="entry name" value="Solute-binding_3/MltF_N"/>
</dbReference>
<protein>
    <submittedName>
        <fullName evidence="4">ABC transporter, substrate-binding protein, family 3</fullName>
    </submittedName>
</protein>
<evidence type="ECO:0000256" key="2">
    <source>
        <dbReference type="SAM" id="SignalP"/>
    </source>
</evidence>
<dbReference type="PANTHER" id="PTHR35936">
    <property type="entry name" value="MEMBRANE-BOUND LYTIC MUREIN TRANSGLYCOSYLASE F"/>
    <property type="match status" value="1"/>
</dbReference>
<dbReference type="AlphaFoldDB" id="E0E4S2"/>
<sequence>MKAGLKKLLALGLVAVLATGLVGCGNKSSDNSGGNQTALEQIKKNKKLVVATSPDYPPFEFMVSENGKSKIVGADIDLAQKIADKLGVELELKAMDFDALLPALQAGKVDMVITGMTPNEKRKKAVDFSDIYFKGENAVIVNAKDAGKFTSEDQLKKAKLGVQKGSTQETYVKDNLKVTNYKALVAVPDLIADMKNGNIDAVVLNSKVAGINVTKYDGIKVVENLKLTSGGDEEAMAVAIKKGDNADLIKLTNEVIKELQDSGEYDKILANAVDLISKETK</sequence>
<reference evidence="4 5" key="1">
    <citation type="submission" date="2010-08" db="EMBL/GenBank/DDBJ databases">
        <authorList>
            <person name="Harkins D.M."/>
            <person name="Madupu R."/>
            <person name="Durkin A.S."/>
            <person name="Torralba M."/>
            <person name="Methe B."/>
            <person name="Sutton G.G."/>
            <person name="Nelson K.E."/>
        </authorList>
    </citation>
    <scope>NUCLEOTIDE SEQUENCE [LARGE SCALE GENOMIC DNA]</scope>
    <source>
        <strain evidence="4 5">DSM 17678</strain>
    </source>
</reference>
<evidence type="ECO:0000256" key="1">
    <source>
        <dbReference type="ARBA" id="ARBA00022729"/>
    </source>
</evidence>
<keyword evidence="1 2" id="KW-0732">Signal</keyword>
<proteinExistence type="predicted"/>
<accession>E0E4S2</accession>
<dbReference type="Proteomes" id="UP000003244">
    <property type="component" value="Unassembled WGS sequence"/>
</dbReference>
<gene>
    <name evidence="4" type="ORF">HMPREF0634_0055</name>
</gene>